<dbReference type="SUPFAM" id="SSF55729">
    <property type="entry name" value="Acyl-CoA N-acyltransferases (Nat)"/>
    <property type="match status" value="1"/>
</dbReference>
<gene>
    <name evidence="2" type="ORF">GALL_39760</name>
</gene>
<evidence type="ECO:0000259" key="1">
    <source>
        <dbReference type="PROSITE" id="PS51186"/>
    </source>
</evidence>
<accession>A0A1J5TMB6</accession>
<dbReference type="InterPro" id="IPR051531">
    <property type="entry name" value="N-acetyltransferase"/>
</dbReference>
<organism evidence="2">
    <name type="scientific">mine drainage metagenome</name>
    <dbReference type="NCBI Taxonomy" id="410659"/>
    <lineage>
        <taxon>unclassified sequences</taxon>
        <taxon>metagenomes</taxon>
        <taxon>ecological metagenomes</taxon>
    </lineage>
</organism>
<keyword evidence="2" id="KW-0808">Transferase</keyword>
<name>A0A1J5TMB6_9ZZZZ</name>
<reference evidence="2" key="1">
    <citation type="submission" date="2016-10" db="EMBL/GenBank/DDBJ databases">
        <title>Sequence of Gallionella enrichment culture.</title>
        <authorList>
            <person name="Poehlein A."/>
            <person name="Muehling M."/>
            <person name="Daniel R."/>
        </authorList>
    </citation>
    <scope>NUCLEOTIDE SEQUENCE</scope>
</reference>
<dbReference type="EMBL" id="MLJW01000010">
    <property type="protein sequence ID" value="OIR14860.1"/>
    <property type="molecule type" value="Genomic_DNA"/>
</dbReference>
<dbReference type="Gene3D" id="3.40.630.30">
    <property type="match status" value="1"/>
</dbReference>
<proteinExistence type="predicted"/>
<dbReference type="PROSITE" id="PS51186">
    <property type="entry name" value="GNAT"/>
    <property type="match status" value="1"/>
</dbReference>
<dbReference type="InterPro" id="IPR000182">
    <property type="entry name" value="GNAT_dom"/>
</dbReference>
<dbReference type="AlphaFoldDB" id="A0A1J5TMB6"/>
<dbReference type="Pfam" id="PF13302">
    <property type="entry name" value="Acetyltransf_3"/>
    <property type="match status" value="1"/>
</dbReference>
<dbReference type="PANTHER" id="PTHR43792">
    <property type="entry name" value="GNAT FAMILY, PUTATIVE (AFU_ORTHOLOGUE AFUA_3G00765)-RELATED-RELATED"/>
    <property type="match status" value="1"/>
</dbReference>
<protein>
    <submittedName>
        <fullName evidence="2">Ribosomal-protein-S5-alanine N-acetyltransferase</fullName>
    </submittedName>
</protein>
<evidence type="ECO:0000313" key="2">
    <source>
        <dbReference type="EMBL" id="OIR14860.1"/>
    </source>
</evidence>
<dbReference type="InterPro" id="IPR016181">
    <property type="entry name" value="Acyl_CoA_acyltransferase"/>
</dbReference>
<feature type="domain" description="N-acetyltransferase" evidence="1">
    <location>
        <begin position="14"/>
        <end position="170"/>
    </location>
</feature>
<comment type="caution">
    <text evidence="2">The sequence shown here is derived from an EMBL/GenBank/DDBJ whole genome shotgun (WGS) entry which is preliminary data.</text>
</comment>
<dbReference type="GO" id="GO:0016747">
    <property type="term" value="F:acyltransferase activity, transferring groups other than amino-acyl groups"/>
    <property type="evidence" value="ECO:0007669"/>
    <property type="project" value="InterPro"/>
</dbReference>
<sequence>MTARAPEHFSTARLIIRKPTLSDSPKLFEAYARDTEVAHHMVWQPHTRIDSFERWLDSTIKEFGTNGRSDYVITLSEPEDEPIGMIAMRITKHSAEFGYVLRKSCWGLGYAPEALKSLVDWALSQSEIYRAWAFCHVANNRSARVMEKAGLTREALLRAWCVYPNLAPTPQDVLTYSKVRYA</sequence>